<sequence length="178" mass="20335">MWLPCRGQERDGTWENKRRGRDVVGGSEAEREPQGSGMKFEGQTFGLRPLRRDVHLHVHTSLVPWRVAAAHHRHRKEKDHTFHTFWKSGMRGECARNVLIDQSEECPSAEPLPILFLESEIVFEERNGAADRPNLVRALSPRLLMVQIRCSDCVCMGALYPSNHNEAQMISTSSPRPK</sequence>
<comment type="caution">
    <text evidence="2">The sequence shown here is derived from an EMBL/GenBank/DDBJ whole genome shotgun (WGS) entry which is preliminary data.</text>
</comment>
<evidence type="ECO:0000256" key="1">
    <source>
        <dbReference type="SAM" id="MobiDB-lite"/>
    </source>
</evidence>
<keyword evidence="3" id="KW-1185">Reference proteome</keyword>
<feature type="region of interest" description="Disordered" evidence="1">
    <location>
        <begin position="1"/>
        <end position="42"/>
    </location>
</feature>
<dbReference type="Proteomes" id="UP001153269">
    <property type="component" value="Unassembled WGS sequence"/>
</dbReference>
<evidence type="ECO:0000313" key="3">
    <source>
        <dbReference type="Proteomes" id="UP001153269"/>
    </source>
</evidence>
<name>A0A9N7V8K9_PLEPL</name>
<organism evidence="2 3">
    <name type="scientific">Pleuronectes platessa</name>
    <name type="common">European plaice</name>
    <dbReference type="NCBI Taxonomy" id="8262"/>
    <lineage>
        <taxon>Eukaryota</taxon>
        <taxon>Metazoa</taxon>
        <taxon>Chordata</taxon>
        <taxon>Craniata</taxon>
        <taxon>Vertebrata</taxon>
        <taxon>Euteleostomi</taxon>
        <taxon>Actinopterygii</taxon>
        <taxon>Neopterygii</taxon>
        <taxon>Teleostei</taxon>
        <taxon>Neoteleostei</taxon>
        <taxon>Acanthomorphata</taxon>
        <taxon>Carangaria</taxon>
        <taxon>Pleuronectiformes</taxon>
        <taxon>Pleuronectoidei</taxon>
        <taxon>Pleuronectidae</taxon>
        <taxon>Pleuronectes</taxon>
    </lineage>
</organism>
<feature type="compositionally biased region" description="Basic and acidic residues" evidence="1">
    <location>
        <begin position="7"/>
        <end position="17"/>
    </location>
</feature>
<dbReference type="EMBL" id="CADEAL010003480">
    <property type="protein sequence ID" value="CAB1444873.1"/>
    <property type="molecule type" value="Genomic_DNA"/>
</dbReference>
<protein>
    <submittedName>
        <fullName evidence="2">Uncharacterized protein</fullName>
    </submittedName>
</protein>
<evidence type="ECO:0000313" key="2">
    <source>
        <dbReference type="EMBL" id="CAB1444873.1"/>
    </source>
</evidence>
<proteinExistence type="predicted"/>
<gene>
    <name evidence="2" type="ORF">PLEPLA_LOCUS32591</name>
</gene>
<dbReference type="AlphaFoldDB" id="A0A9N7V8K9"/>
<accession>A0A9N7V8K9</accession>
<reference evidence="2" key="1">
    <citation type="submission" date="2020-03" db="EMBL/GenBank/DDBJ databases">
        <authorList>
            <person name="Weist P."/>
        </authorList>
    </citation>
    <scope>NUCLEOTIDE SEQUENCE</scope>
</reference>